<dbReference type="AlphaFoldDB" id="A0A840QPC0"/>
<evidence type="ECO:0000256" key="3">
    <source>
        <dbReference type="ARBA" id="ARBA00022989"/>
    </source>
</evidence>
<keyword evidence="9" id="KW-1185">Reference proteome</keyword>
<feature type="site" description="Important for catalytic activity" evidence="7">
    <location>
        <position position="260"/>
    </location>
</feature>
<evidence type="ECO:0000313" key="9">
    <source>
        <dbReference type="Proteomes" id="UP000551878"/>
    </source>
</evidence>
<dbReference type="InterPro" id="IPR003770">
    <property type="entry name" value="MLTG-like"/>
</dbReference>
<dbReference type="GO" id="GO:0009252">
    <property type="term" value="P:peptidoglycan biosynthetic process"/>
    <property type="evidence" value="ECO:0007669"/>
    <property type="project" value="UniProtKB-UniRule"/>
</dbReference>
<evidence type="ECO:0000256" key="6">
    <source>
        <dbReference type="ARBA" id="ARBA00023316"/>
    </source>
</evidence>
<dbReference type="Pfam" id="PF02618">
    <property type="entry name" value="YceG"/>
    <property type="match status" value="1"/>
</dbReference>
<comment type="function">
    <text evidence="7">Functions as a peptidoglycan terminase that cleaves nascent peptidoglycan strands endolytically to terminate their elongation.</text>
</comment>
<evidence type="ECO:0000256" key="4">
    <source>
        <dbReference type="ARBA" id="ARBA00023136"/>
    </source>
</evidence>
<evidence type="ECO:0000256" key="1">
    <source>
        <dbReference type="ARBA" id="ARBA00022475"/>
    </source>
</evidence>
<dbReference type="PANTHER" id="PTHR30518">
    <property type="entry name" value="ENDOLYTIC MUREIN TRANSGLYCOSYLASE"/>
    <property type="match status" value="1"/>
</dbReference>
<comment type="similarity">
    <text evidence="7">Belongs to the transglycosylase MltG family.</text>
</comment>
<dbReference type="EMBL" id="JACHHB010000005">
    <property type="protein sequence ID" value="MBB5173173.1"/>
    <property type="molecule type" value="Genomic_DNA"/>
</dbReference>
<dbReference type="Proteomes" id="UP000551878">
    <property type="component" value="Unassembled WGS sequence"/>
</dbReference>
<evidence type="ECO:0000256" key="7">
    <source>
        <dbReference type="HAMAP-Rule" id="MF_02065"/>
    </source>
</evidence>
<evidence type="ECO:0000313" key="8">
    <source>
        <dbReference type="EMBL" id="MBB5173173.1"/>
    </source>
</evidence>
<keyword evidence="6 7" id="KW-0961">Cell wall biogenesis/degradation</keyword>
<organism evidence="8 9">
    <name type="scientific">Texcoconibacillus texcoconensis</name>
    <dbReference type="NCBI Taxonomy" id="1095777"/>
    <lineage>
        <taxon>Bacteria</taxon>
        <taxon>Bacillati</taxon>
        <taxon>Bacillota</taxon>
        <taxon>Bacilli</taxon>
        <taxon>Bacillales</taxon>
        <taxon>Bacillaceae</taxon>
        <taxon>Texcoconibacillus</taxon>
    </lineage>
</organism>
<proteinExistence type="inferred from homology"/>
<evidence type="ECO:0000256" key="5">
    <source>
        <dbReference type="ARBA" id="ARBA00023239"/>
    </source>
</evidence>
<keyword evidence="5 7" id="KW-0456">Lyase</keyword>
<dbReference type="GO" id="GO:0008932">
    <property type="term" value="F:lytic endotransglycosylase activity"/>
    <property type="evidence" value="ECO:0007669"/>
    <property type="project" value="UniProtKB-UniRule"/>
</dbReference>
<comment type="caution">
    <text evidence="8">The sequence shown here is derived from an EMBL/GenBank/DDBJ whole genome shotgun (WGS) entry which is preliminary data.</text>
</comment>
<dbReference type="EC" id="4.2.2.29" evidence="7"/>
<evidence type="ECO:0000256" key="2">
    <source>
        <dbReference type="ARBA" id="ARBA00022692"/>
    </source>
</evidence>
<dbReference type="NCBIfam" id="TIGR00247">
    <property type="entry name" value="endolytic transglycosylase MltG"/>
    <property type="match status" value="1"/>
</dbReference>
<protein>
    <recommendedName>
        <fullName evidence="7">Endolytic murein transglycosylase</fullName>
        <ecNumber evidence="7">4.2.2.29</ecNumber>
    </recommendedName>
    <alternativeName>
        <fullName evidence="7">Peptidoglycan lytic transglycosylase</fullName>
    </alternativeName>
    <alternativeName>
        <fullName evidence="7">Peptidoglycan polymerization terminase</fullName>
    </alternativeName>
</protein>
<dbReference type="Gene3D" id="3.30.1490.480">
    <property type="entry name" value="Endolytic murein transglycosylase"/>
    <property type="match status" value="1"/>
</dbReference>
<dbReference type="HAMAP" id="MF_02065">
    <property type="entry name" value="MltG"/>
    <property type="match status" value="1"/>
</dbReference>
<keyword evidence="2 7" id="KW-0812">Transmembrane</keyword>
<sequence length="375" mass="43071">MTDSKDNNQNSKKDTIKEREKEAKTVRKIVLITVGSLFLLVLIGSIFSYYYVQSALGPLDEEAEETIEVEIPIGSNSSTIGEILEDEGVIRSATIFSYYVRFRGEAGFQAGTYELTPAMSIDELIASLKDGTVYEDYELSFTIPEGYWLEETLEVVAEETDHEYEELLELVSDEEYIETLIDQFEILSDDVLEGSIRWPLEGYLFPARHDFVDEDASQEEIIEEMIRRTQNAVFQFENQLEESEYSYHEILTMASIIEGEAAHDDERATISGVLYNRLEKGMALQMDPTVSYAHEERLSRTLNKHLTIDSPYNTYEYPGLPVGPINNPGDKSIEAALMPEIHDYQYFYHTEDNVFFSETYPEHQQVLEEHRDNAN</sequence>
<gene>
    <name evidence="7" type="primary">mltG</name>
    <name evidence="8" type="ORF">HNQ41_001342</name>
</gene>
<keyword evidence="3 7" id="KW-1133">Transmembrane helix</keyword>
<comment type="catalytic activity">
    <reaction evidence="7">
        <text>a peptidoglycan chain = a peptidoglycan chain with N-acetyl-1,6-anhydromuramyl-[peptide] at the reducing end + a peptidoglycan chain with N-acetylglucosamine at the non-reducing end.</text>
        <dbReference type="EC" id="4.2.2.29"/>
    </reaction>
</comment>
<dbReference type="RefSeq" id="WP_343043336.1">
    <property type="nucleotide sequence ID" value="NZ_JACHHB010000005.1"/>
</dbReference>
<dbReference type="PANTHER" id="PTHR30518:SF2">
    <property type="entry name" value="ENDOLYTIC MUREIN TRANSGLYCOSYLASE"/>
    <property type="match status" value="1"/>
</dbReference>
<reference evidence="8 9" key="1">
    <citation type="submission" date="2020-08" db="EMBL/GenBank/DDBJ databases">
        <title>Genomic Encyclopedia of Type Strains, Phase IV (KMG-IV): sequencing the most valuable type-strain genomes for metagenomic binning, comparative biology and taxonomic classification.</title>
        <authorList>
            <person name="Goeker M."/>
        </authorList>
    </citation>
    <scope>NUCLEOTIDE SEQUENCE [LARGE SCALE GENOMIC DNA]</scope>
    <source>
        <strain evidence="8 9">DSM 24696</strain>
    </source>
</reference>
<keyword evidence="4 7" id="KW-0472">Membrane</keyword>
<name>A0A840QPC0_9BACI</name>
<keyword evidence="1 7" id="KW-1003">Cell membrane</keyword>
<comment type="subcellular location">
    <subcellularLocation>
        <location evidence="7">Cell membrane</location>
        <topology evidence="7">Single-pass membrane protein</topology>
    </subcellularLocation>
</comment>
<dbReference type="GO" id="GO:0005886">
    <property type="term" value="C:plasma membrane"/>
    <property type="evidence" value="ECO:0007669"/>
    <property type="project" value="UniProtKB-SubCell"/>
</dbReference>
<dbReference type="GO" id="GO:0071555">
    <property type="term" value="P:cell wall organization"/>
    <property type="evidence" value="ECO:0007669"/>
    <property type="project" value="UniProtKB-KW"/>
</dbReference>
<feature type="transmembrane region" description="Helical" evidence="7">
    <location>
        <begin position="29"/>
        <end position="52"/>
    </location>
</feature>
<accession>A0A840QPC0</accession>